<feature type="domain" description="Peptidase M56" evidence="2">
    <location>
        <begin position="73"/>
        <end position="231"/>
    </location>
</feature>
<name>A0ABW0KQF1_9BACT</name>
<organism evidence="3 4">
    <name type="scientific">Prosthecobacter fluviatilis</name>
    <dbReference type="NCBI Taxonomy" id="445931"/>
    <lineage>
        <taxon>Bacteria</taxon>
        <taxon>Pseudomonadati</taxon>
        <taxon>Verrucomicrobiota</taxon>
        <taxon>Verrucomicrobiia</taxon>
        <taxon>Verrucomicrobiales</taxon>
        <taxon>Verrucomicrobiaceae</taxon>
        <taxon>Prosthecobacter</taxon>
    </lineage>
</organism>
<dbReference type="CDD" id="cd07341">
    <property type="entry name" value="M56_BlaR1_MecR1_like"/>
    <property type="match status" value="1"/>
</dbReference>
<dbReference type="InterPro" id="IPR008756">
    <property type="entry name" value="Peptidase_M56"/>
</dbReference>
<keyword evidence="4" id="KW-1185">Reference proteome</keyword>
<feature type="transmembrane region" description="Helical" evidence="1">
    <location>
        <begin position="37"/>
        <end position="56"/>
    </location>
</feature>
<feature type="transmembrane region" description="Helical" evidence="1">
    <location>
        <begin position="76"/>
        <end position="97"/>
    </location>
</feature>
<evidence type="ECO:0000259" key="2">
    <source>
        <dbReference type="Pfam" id="PF05569"/>
    </source>
</evidence>
<feature type="transmembrane region" description="Helical" evidence="1">
    <location>
        <begin position="266"/>
        <end position="286"/>
    </location>
</feature>
<keyword evidence="1" id="KW-0472">Membrane</keyword>
<evidence type="ECO:0000256" key="1">
    <source>
        <dbReference type="SAM" id="Phobius"/>
    </source>
</evidence>
<dbReference type="InterPro" id="IPR052173">
    <property type="entry name" value="Beta-lactam_resp_regulator"/>
</dbReference>
<feature type="transmembrane region" description="Helical" evidence="1">
    <location>
        <begin position="6"/>
        <end position="25"/>
    </location>
</feature>
<accession>A0ABW0KQF1</accession>
<keyword evidence="1" id="KW-1133">Transmembrane helix</keyword>
<dbReference type="Pfam" id="PF05569">
    <property type="entry name" value="Peptidase_M56"/>
    <property type="match status" value="1"/>
</dbReference>
<gene>
    <name evidence="3" type="ORF">ACFQDI_09920</name>
</gene>
<dbReference type="PANTHER" id="PTHR34978:SF3">
    <property type="entry name" value="SLR0241 PROTEIN"/>
    <property type="match status" value="1"/>
</dbReference>
<reference evidence="4" key="1">
    <citation type="journal article" date="2019" name="Int. J. Syst. Evol. Microbiol.">
        <title>The Global Catalogue of Microorganisms (GCM) 10K type strain sequencing project: providing services to taxonomists for standard genome sequencing and annotation.</title>
        <authorList>
            <consortium name="The Broad Institute Genomics Platform"/>
            <consortium name="The Broad Institute Genome Sequencing Center for Infectious Disease"/>
            <person name="Wu L."/>
            <person name="Ma J."/>
        </authorList>
    </citation>
    <scope>NUCLEOTIDE SEQUENCE [LARGE SCALE GENOMIC DNA]</scope>
    <source>
        <strain evidence="4">CGMCC 4.1469</strain>
    </source>
</reference>
<proteinExistence type="predicted"/>
<keyword evidence="1" id="KW-0812">Transmembrane</keyword>
<evidence type="ECO:0000313" key="3">
    <source>
        <dbReference type="EMBL" id="MFC5455171.1"/>
    </source>
</evidence>
<dbReference type="EMBL" id="JBHSMQ010000003">
    <property type="protein sequence ID" value="MFC5455171.1"/>
    <property type="molecule type" value="Genomic_DNA"/>
</dbReference>
<protein>
    <submittedName>
        <fullName evidence="3">M56 family metallopeptidase</fullName>
    </submittedName>
</protein>
<comment type="caution">
    <text evidence="3">The sequence shown here is derived from an EMBL/GenBank/DDBJ whole genome shotgun (WGS) entry which is preliminary data.</text>
</comment>
<dbReference type="RefSeq" id="WP_377165988.1">
    <property type="nucleotide sequence ID" value="NZ_JBHSMQ010000003.1"/>
</dbReference>
<dbReference type="PANTHER" id="PTHR34978">
    <property type="entry name" value="POSSIBLE SENSOR-TRANSDUCER PROTEIN BLAR"/>
    <property type="match status" value="1"/>
</dbReference>
<sequence length="313" mass="34337">MTACWIAIALKATLWAGLMSVAALVVPSQHPQVRRGFALLGMWGLWVLPWLPLPWSDLPAMAFTVAGGSSTEPGRLWLVLKTVWVMGSVIFLLRVLSDITGIERLVRQAQKSALSADGIFEVRFTEDVAGPCMTGWLRPCVLLPVAAASWPEGALNAALRHECQHARQMDGLHRFCAALVRACFWWNPAMHALCSIYEAESEVCCDEAATKACSRQEYGEMLLAHATQMPMPSFALPFARSSGLRARMQRLLATRRGSRWLLSARWLVALALFIGAAVLVASVHVIPSVGAQKIALKSEARLRLNADPFPWAP</sequence>
<evidence type="ECO:0000313" key="4">
    <source>
        <dbReference type="Proteomes" id="UP001596052"/>
    </source>
</evidence>
<dbReference type="Proteomes" id="UP001596052">
    <property type="component" value="Unassembled WGS sequence"/>
</dbReference>